<dbReference type="PROSITE" id="PS00101">
    <property type="entry name" value="HEXAPEP_TRANSFERASES"/>
    <property type="match status" value="1"/>
</dbReference>
<dbReference type="NCBIfam" id="TIGR03570">
    <property type="entry name" value="NeuD_NnaD"/>
    <property type="match status" value="1"/>
</dbReference>
<dbReference type="AlphaFoldDB" id="A0A4R9BUW2"/>
<evidence type="ECO:0000259" key="4">
    <source>
        <dbReference type="Pfam" id="PF17836"/>
    </source>
</evidence>
<dbReference type="InterPro" id="IPR011004">
    <property type="entry name" value="Trimer_LpxA-like_sf"/>
</dbReference>
<dbReference type="PANTHER" id="PTHR43300:SF7">
    <property type="entry name" value="UDP-N-ACETYLBACILLOSAMINE N-ACETYLTRANSFERASE"/>
    <property type="match status" value="1"/>
</dbReference>
<dbReference type="RefSeq" id="WP_134526720.1">
    <property type="nucleotide sequence ID" value="NZ_SOHN01000003.1"/>
</dbReference>
<accession>A0A4R9BUW2</accession>
<organism evidence="5 6">
    <name type="scientific">Cryobacterium serini</name>
    <dbReference type="NCBI Taxonomy" id="1259201"/>
    <lineage>
        <taxon>Bacteria</taxon>
        <taxon>Bacillati</taxon>
        <taxon>Actinomycetota</taxon>
        <taxon>Actinomycetes</taxon>
        <taxon>Micrococcales</taxon>
        <taxon>Microbacteriaceae</taxon>
        <taxon>Cryobacterium</taxon>
    </lineage>
</organism>
<dbReference type="Proteomes" id="UP000297626">
    <property type="component" value="Unassembled WGS sequence"/>
</dbReference>
<dbReference type="CDD" id="cd03360">
    <property type="entry name" value="LbH_AT_putative"/>
    <property type="match status" value="1"/>
</dbReference>
<keyword evidence="2" id="KW-0677">Repeat</keyword>
<feature type="binding site" evidence="3">
    <location>
        <position position="68"/>
    </location>
    <ligand>
        <name>substrate</name>
    </ligand>
</feature>
<dbReference type="GO" id="GO:0016740">
    <property type="term" value="F:transferase activity"/>
    <property type="evidence" value="ECO:0007669"/>
    <property type="project" value="UniProtKB-KW"/>
</dbReference>
<dbReference type="EMBL" id="SOHN01000003">
    <property type="protein sequence ID" value="TFD91465.1"/>
    <property type="molecule type" value="Genomic_DNA"/>
</dbReference>
<evidence type="ECO:0000256" key="2">
    <source>
        <dbReference type="ARBA" id="ARBA00022737"/>
    </source>
</evidence>
<reference evidence="5 6" key="1">
    <citation type="submission" date="2019-03" db="EMBL/GenBank/DDBJ databases">
        <title>Genomics of glacier-inhabiting Cryobacterium strains.</title>
        <authorList>
            <person name="Liu Q."/>
            <person name="Xin Y.-H."/>
        </authorList>
    </citation>
    <scope>NUCLEOTIDE SEQUENCE [LARGE SCALE GENOMIC DNA]</scope>
    <source>
        <strain evidence="5 6">Sr54</strain>
    </source>
</reference>
<dbReference type="Gene3D" id="2.160.10.10">
    <property type="entry name" value="Hexapeptide repeat proteins"/>
    <property type="match status" value="1"/>
</dbReference>
<name>A0A4R9BUW2_9MICO</name>
<feature type="domain" description="PglD N-terminal" evidence="4">
    <location>
        <begin position="4"/>
        <end position="80"/>
    </location>
</feature>
<keyword evidence="1 5" id="KW-0808">Transferase</keyword>
<sequence>MTELLLVGASGLAREVLILLRNHPEYAPIGILDDLPGQRGTTVGGVSVLGSLDEVTRHPAARVLICVGRGEARARIADRLLALGVTEDRYVSLVHQSVEVPEGCRIGSGSIVLAGVVLTADVILGRHTVVMPQVTLTHGDRVDDFVTLCAGVTLGGDVSIGSGAYLGMNAAVRERVRIGPGAVLGMGSAVLENVPDRETWVGVPARRLRAAAGDPLPPEAAAVPPTTVPPTTVPPTTVPPAARPTLPALVVPVLRAPWPTGGIE</sequence>
<evidence type="ECO:0000256" key="1">
    <source>
        <dbReference type="ARBA" id="ARBA00022679"/>
    </source>
</evidence>
<keyword evidence="6" id="KW-1185">Reference proteome</keyword>
<dbReference type="Pfam" id="PF17836">
    <property type="entry name" value="PglD_N"/>
    <property type="match status" value="1"/>
</dbReference>
<evidence type="ECO:0000256" key="3">
    <source>
        <dbReference type="PIRSR" id="PIRSR620019-2"/>
    </source>
</evidence>
<dbReference type="Gene3D" id="3.40.50.20">
    <property type="match status" value="1"/>
</dbReference>
<dbReference type="SUPFAM" id="SSF51161">
    <property type="entry name" value="Trimeric LpxA-like enzymes"/>
    <property type="match status" value="1"/>
</dbReference>
<dbReference type="InterPro" id="IPR041561">
    <property type="entry name" value="PglD_N"/>
</dbReference>
<proteinExistence type="predicted"/>
<dbReference type="InterPro" id="IPR050179">
    <property type="entry name" value="Trans_hexapeptide_repeat"/>
</dbReference>
<evidence type="ECO:0000313" key="5">
    <source>
        <dbReference type="EMBL" id="TFD91465.1"/>
    </source>
</evidence>
<dbReference type="PANTHER" id="PTHR43300">
    <property type="entry name" value="ACETYLTRANSFERASE"/>
    <property type="match status" value="1"/>
</dbReference>
<comment type="caution">
    <text evidence="5">The sequence shown here is derived from an EMBL/GenBank/DDBJ whole genome shotgun (WGS) entry which is preliminary data.</text>
</comment>
<dbReference type="InterPro" id="IPR018357">
    <property type="entry name" value="Hexapep_transf_CS"/>
</dbReference>
<protein>
    <submittedName>
        <fullName evidence="5">Acetyltransferase</fullName>
    </submittedName>
</protein>
<gene>
    <name evidence="5" type="ORF">E3T51_01820</name>
</gene>
<evidence type="ECO:0000313" key="6">
    <source>
        <dbReference type="Proteomes" id="UP000297626"/>
    </source>
</evidence>
<dbReference type="InterPro" id="IPR020019">
    <property type="entry name" value="AcTrfase_PglD-like"/>
</dbReference>